<feature type="non-terminal residue" evidence="2">
    <location>
        <position position="153"/>
    </location>
</feature>
<reference evidence="2 3" key="1">
    <citation type="journal article" date="2017" name="Mol. Biol. Evol.">
        <title>The 4-celled Tetrabaena socialis nuclear genome reveals the essential components for genetic control of cell number at the origin of multicellularity in the volvocine lineage.</title>
        <authorList>
            <person name="Featherston J."/>
            <person name="Arakaki Y."/>
            <person name="Hanschen E.R."/>
            <person name="Ferris P.J."/>
            <person name="Michod R.E."/>
            <person name="Olson B.J.S.C."/>
            <person name="Nozaki H."/>
            <person name="Durand P.M."/>
        </authorList>
    </citation>
    <scope>NUCLEOTIDE SEQUENCE [LARGE SCALE GENOMIC DNA]</scope>
    <source>
        <strain evidence="2 3">NIES-571</strain>
    </source>
</reference>
<protein>
    <submittedName>
        <fullName evidence="2">Uncharacterized protein</fullName>
    </submittedName>
</protein>
<dbReference type="OrthoDB" id="38210at3166"/>
<gene>
    <name evidence="2" type="ORF">TSOC_013690</name>
</gene>
<evidence type="ECO:0000313" key="3">
    <source>
        <dbReference type="Proteomes" id="UP000236333"/>
    </source>
</evidence>
<proteinExistence type="predicted"/>
<feature type="region of interest" description="Disordered" evidence="1">
    <location>
        <begin position="95"/>
        <end position="120"/>
    </location>
</feature>
<evidence type="ECO:0000313" key="2">
    <source>
        <dbReference type="EMBL" id="PNH00484.1"/>
    </source>
</evidence>
<accession>A0A2J7ZJN5</accession>
<dbReference type="AlphaFoldDB" id="A0A2J7ZJN5"/>
<sequence length="153" mass="16130">MQQQITGRRAAGQTKARTAHACRRAQATRRCLRVVAANPGGPNRHVPYNTNVNAPNANLPSFLPAFLQPASQQPAGSLTPAAEGAFKSTGRTVVITGGSQRGGAGQAGQGSSQENQSRFVGSLKKQFVEQEAESLQQRTSAVSRNGQPYAECL</sequence>
<name>A0A2J7ZJN5_9CHLO</name>
<comment type="caution">
    <text evidence="2">The sequence shown here is derived from an EMBL/GenBank/DDBJ whole genome shotgun (WGS) entry which is preliminary data.</text>
</comment>
<feature type="region of interest" description="Disordered" evidence="1">
    <location>
        <begin position="1"/>
        <end position="20"/>
    </location>
</feature>
<evidence type="ECO:0000256" key="1">
    <source>
        <dbReference type="SAM" id="MobiDB-lite"/>
    </source>
</evidence>
<dbReference type="EMBL" id="PGGS01001364">
    <property type="protein sequence ID" value="PNH00484.1"/>
    <property type="molecule type" value="Genomic_DNA"/>
</dbReference>
<dbReference type="Proteomes" id="UP000236333">
    <property type="component" value="Unassembled WGS sequence"/>
</dbReference>
<feature type="compositionally biased region" description="Gly residues" evidence="1">
    <location>
        <begin position="99"/>
        <end position="108"/>
    </location>
</feature>
<keyword evidence="3" id="KW-1185">Reference proteome</keyword>
<organism evidence="2 3">
    <name type="scientific">Tetrabaena socialis</name>
    <dbReference type="NCBI Taxonomy" id="47790"/>
    <lineage>
        <taxon>Eukaryota</taxon>
        <taxon>Viridiplantae</taxon>
        <taxon>Chlorophyta</taxon>
        <taxon>core chlorophytes</taxon>
        <taxon>Chlorophyceae</taxon>
        <taxon>CS clade</taxon>
        <taxon>Chlamydomonadales</taxon>
        <taxon>Tetrabaenaceae</taxon>
        <taxon>Tetrabaena</taxon>
    </lineage>
</organism>